<dbReference type="GO" id="GO:0008168">
    <property type="term" value="F:methyltransferase activity"/>
    <property type="evidence" value="ECO:0007669"/>
    <property type="project" value="UniProtKB-KW"/>
</dbReference>
<dbReference type="InterPro" id="IPR029063">
    <property type="entry name" value="SAM-dependent_MTases_sf"/>
</dbReference>
<dbReference type="HOGENOM" id="CLU_037990_5_3_1"/>
<dbReference type="GO" id="GO:0032259">
    <property type="term" value="P:methylation"/>
    <property type="evidence" value="ECO:0007669"/>
    <property type="project" value="UniProtKB-KW"/>
</dbReference>
<evidence type="ECO:0000313" key="2">
    <source>
        <dbReference type="EMBL" id="EXF74136.1"/>
    </source>
</evidence>
<comment type="caution">
    <text evidence="2">The sequence shown here is derived from an EMBL/GenBank/DDBJ whole genome shotgun (WGS) entry which is preliminary data.</text>
</comment>
<proteinExistence type="predicted"/>
<keyword evidence="2" id="KW-0489">Methyltransferase</keyword>
<dbReference type="Pfam" id="PF13847">
    <property type="entry name" value="Methyltransf_31"/>
    <property type="match status" value="1"/>
</dbReference>
<protein>
    <submittedName>
        <fullName evidence="2">Methyltransferase</fullName>
    </submittedName>
</protein>
<name>A0A010R1G8_9PEZI</name>
<dbReference type="PANTHER" id="PTHR43861:SF1">
    <property type="entry name" value="TRANS-ACONITATE 2-METHYLTRANSFERASE"/>
    <property type="match status" value="1"/>
</dbReference>
<dbReference type="CDD" id="cd02440">
    <property type="entry name" value="AdoMet_MTases"/>
    <property type="match status" value="1"/>
</dbReference>
<dbReference type="SUPFAM" id="SSF53335">
    <property type="entry name" value="S-adenosyl-L-methionine-dependent methyltransferases"/>
    <property type="match status" value="1"/>
</dbReference>
<reference evidence="2 3" key="1">
    <citation type="submission" date="2014-02" db="EMBL/GenBank/DDBJ databases">
        <title>The genome sequence of Colletotrichum fioriniae PJ7.</title>
        <authorList>
            <person name="Baroncelli R."/>
            <person name="Thon M.R."/>
        </authorList>
    </citation>
    <scope>NUCLEOTIDE SEQUENCE [LARGE SCALE GENOMIC DNA]</scope>
    <source>
        <strain evidence="2 3">PJ7</strain>
    </source>
</reference>
<keyword evidence="2" id="KW-0808">Transferase</keyword>
<evidence type="ECO:0000313" key="3">
    <source>
        <dbReference type="Proteomes" id="UP000020467"/>
    </source>
</evidence>
<gene>
    <name evidence="2" type="ORF">CFIO01_08767</name>
</gene>
<accession>A0A010R1G8</accession>
<dbReference type="InterPro" id="IPR025714">
    <property type="entry name" value="Methyltranfer_dom"/>
</dbReference>
<feature type="domain" description="Methyltransferase" evidence="1">
    <location>
        <begin position="36"/>
        <end position="152"/>
    </location>
</feature>
<sequence>MAEQKEDKWSSEAYQHSASFVPKLATKVVQWLDVQKDDVILDVGCGDGVLDVEFGKVLSQGKGSLHGIDASPGMISAAKKAVSAAGLSNCEFEVLDATKITTSSTPTLHTPTFTKAFSNAALHWILRPPGSHIPVFTAIRDALTPGGTFALEMGGLGNVAEMRTAIVMAVARRVGIDKAVAVDPWFFPDEAWLKTVLEEEVGGWEVLKVEREWRPTTADKGGVEGWVRLMGKELLDAVPEEGGQREEAVREIVEVLRHVCRIPGDGEMISYVRLRCLARKL</sequence>
<dbReference type="KEGG" id="cfj:CFIO01_08767"/>
<dbReference type="EMBL" id="JARH01001014">
    <property type="protein sequence ID" value="EXF74136.1"/>
    <property type="molecule type" value="Genomic_DNA"/>
</dbReference>
<evidence type="ECO:0000259" key="1">
    <source>
        <dbReference type="Pfam" id="PF13847"/>
    </source>
</evidence>
<dbReference type="PANTHER" id="PTHR43861">
    <property type="entry name" value="TRANS-ACONITATE 2-METHYLTRANSFERASE-RELATED"/>
    <property type="match status" value="1"/>
</dbReference>
<dbReference type="Proteomes" id="UP000020467">
    <property type="component" value="Unassembled WGS sequence"/>
</dbReference>
<keyword evidence="3" id="KW-1185">Reference proteome</keyword>
<organism evidence="2 3">
    <name type="scientific">Colletotrichum fioriniae PJ7</name>
    <dbReference type="NCBI Taxonomy" id="1445577"/>
    <lineage>
        <taxon>Eukaryota</taxon>
        <taxon>Fungi</taxon>
        <taxon>Dikarya</taxon>
        <taxon>Ascomycota</taxon>
        <taxon>Pezizomycotina</taxon>
        <taxon>Sordariomycetes</taxon>
        <taxon>Hypocreomycetidae</taxon>
        <taxon>Glomerellales</taxon>
        <taxon>Glomerellaceae</taxon>
        <taxon>Colletotrichum</taxon>
        <taxon>Colletotrichum acutatum species complex</taxon>
    </lineage>
</organism>
<dbReference type="OrthoDB" id="66144at2759"/>
<dbReference type="Gene3D" id="3.40.50.150">
    <property type="entry name" value="Vaccinia Virus protein VP39"/>
    <property type="match status" value="1"/>
</dbReference>
<dbReference type="AlphaFoldDB" id="A0A010R1G8"/>
<dbReference type="eggNOG" id="ENOG502RZE7">
    <property type="taxonomic scope" value="Eukaryota"/>
</dbReference>